<evidence type="ECO:0000259" key="4">
    <source>
        <dbReference type="PROSITE" id="PS51203"/>
    </source>
</evidence>
<proteinExistence type="inferred from homology"/>
<dbReference type="PROSITE" id="PS01031">
    <property type="entry name" value="SHSP"/>
    <property type="match status" value="1"/>
</dbReference>
<dbReference type="KEGG" id="hor:Hore_14610"/>
<evidence type="ECO:0000313" key="5">
    <source>
        <dbReference type="EMBL" id="ACL70210.1"/>
    </source>
</evidence>
<feature type="domain" description="CS" evidence="4">
    <location>
        <begin position="35"/>
        <end position="141"/>
    </location>
</feature>
<dbReference type="HOGENOM" id="CLU_046737_12_0_9"/>
<dbReference type="Proteomes" id="UP000000719">
    <property type="component" value="Chromosome"/>
</dbReference>
<evidence type="ECO:0000256" key="1">
    <source>
        <dbReference type="PROSITE-ProRule" id="PRU00285"/>
    </source>
</evidence>
<dbReference type="AlphaFoldDB" id="B8CY41"/>
<dbReference type="InterPro" id="IPR007052">
    <property type="entry name" value="CS_dom"/>
</dbReference>
<keyword evidence="5" id="KW-0346">Stress response</keyword>
<name>B8CY41_HALOH</name>
<dbReference type="InterPro" id="IPR008978">
    <property type="entry name" value="HSP20-like_chaperone"/>
</dbReference>
<protein>
    <submittedName>
        <fullName evidence="5">Heat shock protein Hsp20</fullName>
    </submittedName>
</protein>
<gene>
    <name evidence="5" type="ordered locus">Hore_14610</name>
</gene>
<dbReference type="eggNOG" id="COG0071">
    <property type="taxonomic scope" value="Bacteria"/>
</dbReference>
<sequence length="143" mass="16998">MRRYPLERHPFSEVNSLRDQMDRFFENLPYENFMNFRPSIDVFEKDGNVIVEADIPGINPDDIEIAISEDRLNIKGKVEKNEEVKEDNYYRTERQFGSFNRNINLPARVNHKKAEARVNNGVLKIKIPKMEHESEKITRLRPH</sequence>
<dbReference type="InterPro" id="IPR031107">
    <property type="entry name" value="Small_HSP"/>
</dbReference>
<accession>B8CY41</accession>
<dbReference type="PROSITE" id="PS51203">
    <property type="entry name" value="CS"/>
    <property type="match status" value="1"/>
</dbReference>
<dbReference type="EMBL" id="CP001098">
    <property type="protein sequence ID" value="ACL70210.1"/>
    <property type="molecule type" value="Genomic_DNA"/>
</dbReference>
<dbReference type="InterPro" id="IPR002068">
    <property type="entry name" value="A-crystallin/Hsp20_dom"/>
</dbReference>
<reference evidence="5 6" key="1">
    <citation type="journal article" date="2009" name="PLoS ONE">
        <title>Genome analysis of the anaerobic thermohalophilic bacterium Halothermothrix orenii.</title>
        <authorList>
            <person name="Mavromatis K."/>
            <person name="Ivanova N."/>
            <person name="Anderson I."/>
            <person name="Lykidis A."/>
            <person name="Hooper S.D."/>
            <person name="Sun H."/>
            <person name="Kunin V."/>
            <person name="Lapidus A."/>
            <person name="Hugenholtz P."/>
            <person name="Patel B."/>
            <person name="Kyrpides N.C."/>
        </authorList>
    </citation>
    <scope>NUCLEOTIDE SEQUENCE [LARGE SCALE GENOMIC DNA]</scope>
    <source>
        <strain evidence="6">H 168 / OCM 544 / DSM 9562</strain>
    </source>
</reference>
<feature type="domain" description="SHSP" evidence="3">
    <location>
        <begin position="31"/>
        <end position="143"/>
    </location>
</feature>
<dbReference type="SUPFAM" id="SSF49764">
    <property type="entry name" value="HSP20-like chaperones"/>
    <property type="match status" value="1"/>
</dbReference>
<dbReference type="Gene3D" id="2.60.40.790">
    <property type="match status" value="1"/>
</dbReference>
<evidence type="ECO:0000256" key="2">
    <source>
        <dbReference type="RuleBase" id="RU003616"/>
    </source>
</evidence>
<dbReference type="Pfam" id="PF00011">
    <property type="entry name" value="HSP20"/>
    <property type="match status" value="1"/>
</dbReference>
<comment type="similarity">
    <text evidence="1 2">Belongs to the small heat shock protein (HSP20) family.</text>
</comment>
<dbReference type="OrthoDB" id="9811615at2"/>
<dbReference type="CDD" id="cd06464">
    <property type="entry name" value="ACD_sHsps-like"/>
    <property type="match status" value="1"/>
</dbReference>
<dbReference type="STRING" id="373903.Hore_14610"/>
<dbReference type="RefSeq" id="WP_012636393.1">
    <property type="nucleotide sequence ID" value="NC_011899.1"/>
</dbReference>
<dbReference type="PANTHER" id="PTHR11527">
    <property type="entry name" value="HEAT-SHOCK PROTEIN 20 FAMILY MEMBER"/>
    <property type="match status" value="1"/>
</dbReference>
<organism evidence="5 6">
    <name type="scientific">Halothermothrix orenii (strain H 168 / OCM 544 / DSM 9562)</name>
    <dbReference type="NCBI Taxonomy" id="373903"/>
    <lineage>
        <taxon>Bacteria</taxon>
        <taxon>Bacillati</taxon>
        <taxon>Bacillota</taxon>
        <taxon>Clostridia</taxon>
        <taxon>Halanaerobiales</taxon>
        <taxon>Halothermotrichaceae</taxon>
        <taxon>Halothermothrix</taxon>
    </lineage>
</organism>
<evidence type="ECO:0000259" key="3">
    <source>
        <dbReference type="PROSITE" id="PS01031"/>
    </source>
</evidence>
<evidence type="ECO:0000313" key="6">
    <source>
        <dbReference type="Proteomes" id="UP000000719"/>
    </source>
</evidence>
<keyword evidence="6" id="KW-1185">Reference proteome</keyword>